<evidence type="ECO:0000313" key="3">
    <source>
        <dbReference type="EMBL" id="KAF6386296.1"/>
    </source>
</evidence>
<sequence length="863" mass="99312">MSLDFGSVALQTQNEDEEYDNEDYEREKELQQLLTDLPHDMLDDDLSSAELHSSDCSEDDTEGRPHPSEQLEVNWNDHQVLPKPKSANDYNEIRDIYMGEKIGNGWEENPSKSEERHPGYHPEEGGDEGGRGYSPPSKYEQSDLYHLPEDFRPFTNGQKQEFNNQPANVIKFSDPQRNHFQQFGASQAPSCQVLEPYTVAYKPYQPPAQHSDSPAQEIAGGDTFEGLQQQFLGANESSAENMQIIQLQVLNKAKERQLDNLVEKLNESERQIRYLNHQLLIIKDEKDGLALSLRESQKLFQNGKEREIQLEAQIKALETQIQALQVKEEQMIKKSRTTEMALESLKQQLLDLHHSESLQRAREQHETVVAGLTNKYEEQVLSLQNKLDATVAALKEQEDICCHLKDKVKQLERNQEATKLEKTEMINRLSRSLEESQNQCANLLHSGSVQEVAQLRLQLQQAQKAHAMSESMNRALQEELAELKDEISLYESAARLGILPSDSEGELNAELMDSYVDLGIKKANWKKSEVKSMVQQADPDKELSNDEVILRLKAEVQRLLGSNSVKRRLVSQLQSDLKGCWKKIEDLQQGEKDVESIAVQTKTDPSSTSELIVKDDILRLENEIQVLQQQNQALKEMEEKLRNTNQELCNQMRQMVQDFDRDKQETIDRCERTYQQHHEAVKAQIRESLLAKHAVEKQQLFEVYEGTRLQLRSELDKMNKEMAAVQECYLEVCREKDDLESTLRKTIEKEQQMQEKMKEELFQQIEKEWQAKLAQTAKAMKKTTSDCYSQTDQVAAKDAVSQKEMAMVAEGQEQGAQQDLEQEKERAIKAALKKLEVELELKYCENIAKQVNDWNCLSFSKNL</sequence>
<dbReference type="InterPro" id="IPR051235">
    <property type="entry name" value="CEP152/SHC-Transforming"/>
</dbReference>
<gene>
    <name evidence="3" type="ORF">mMyoMyo1_002658</name>
</gene>
<feature type="coiled-coil region" evidence="1">
    <location>
        <begin position="408"/>
        <end position="493"/>
    </location>
</feature>
<feature type="compositionally biased region" description="Basic and acidic residues" evidence="2">
    <location>
        <begin position="140"/>
        <end position="152"/>
    </location>
</feature>
<feature type="region of interest" description="Disordered" evidence="2">
    <location>
        <begin position="100"/>
        <end position="161"/>
    </location>
</feature>
<dbReference type="Proteomes" id="UP000527355">
    <property type="component" value="Unassembled WGS sequence"/>
</dbReference>
<dbReference type="Pfam" id="PF25769">
    <property type="entry name" value="PLK4_bind_CEP152"/>
    <property type="match status" value="1"/>
</dbReference>
<feature type="compositionally biased region" description="Acidic residues" evidence="2">
    <location>
        <begin position="14"/>
        <end position="24"/>
    </location>
</feature>
<feature type="compositionally biased region" description="Basic and acidic residues" evidence="2">
    <location>
        <begin position="109"/>
        <end position="130"/>
    </location>
</feature>
<organism evidence="3 4">
    <name type="scientific">Myotis myotis</name>
    <name type="common">Greater mouse-eared bat</name>
    <name type="synonym">Vespertilio myotis</name>
    <dbReference type="NCBI Taxonomy" id="51298"/>
    <lineage>
        <taxon>Eukaryota</taxon>
        <taxon>Metazoa</taxon>
        <taxon>Chordata</taxon>
        <taxon>Craniata</taxon>
        <taxon>Vertebrata</taxon>
        <taxon>Euteleostomi</taxon>
        <taxon>Mammalia</taxon>
        <taxon>Eutheria</taxon>
        <taxon>Laurasiatheria</taxon>
        <taxon>Chiroptera</taxon>
        <taxon>Yangochiroptera</taxon>
        <taxon>Vespertilionidae</taxon>
        <taxon>Myotis</taxon>
    </lineage>
</organism>
<dbReference type="PANTHER" id="PTHR10337">
    <property type="entry name" value="SHC TRANSFORMING PROTEIN"/>
    <property type="match status" value="1"/>
</dbReference>
<proteinExistence type="predicted"/>
<dbReference type="AlphaFoldDB" id="A0A7J8AJ94"/>
<dbReference type="GO" id="GO:0007099">
    <property type="term" value="P:centriole replication"/>
    <property type="evidence" value="ECO:0007669"/>
    <property type="project" value="TreeGrafter"/>
</dbReference>
<keyword evidence="4" id="KW-1185">Reference proteome</keyword>
<evidence type="ECO:0000313" key="4">
    <source>
        <dbReference type="Proteomes" id="UP000527355"/>
    </source>
</evidence>
<dbReference type="GO" id="GO:0005813">
    <property type="term" value="C:centrosome"/>
    <property type="evidence" value="ECO:0007669"/>
    <property type="project" value="TreeGrafter"/>
</dbReference>
<evidence type="ECO:0000256" key="1">
    <source>
        <dbReference type="SAM" id="Coils"/>
    </source>
</evidence>
<dbReference type="EMBL" id="JABWUV010000001">
    <property type="protein sequence ID" value="KAF6386296.1"/>
    <property type="molecule type" value="Genomic_DNA"/>
</dbReference>
<evidence type="ECO:0000256" key="2">
    <source>
        <dbReference type="SAM" id="MobiDB-lite"/>
    </source>
</evidence>
<accession>A0A7J8AJ94</accession>
<feature type="coiled-coil region" evidence="1">
    <location>
        <begin position="244"/>
        <end position="334"/>
    </location>
</feature>
<protein>
    <submittedName>
        <fullName evidence="3">Centrosomal protein 152</fullName>
    </submittedName>
</protein>
<dbReference type="PANTHER" id="PTHR10337:SF6">
    <property type="entry name" value="CENTROSOMAL PROTEIN OF 152 KDA"/>
    <property type="match status" value="1"/>
</dbReference>
<keyword evidence="1" id="KW-0175">Coiled coil</keyword>
<dbReference type="VEuPathDB" id="HostDB:GeneID_118651517"/>
<dbReference type="InterPro" id="IPR057664">
    <property type="entry name" value="CEP152_PLK4_bind"/>
</dbReference>
<comment type="caution">
    <text evidence="3">The sequence shown here is derived from an EMBL/GenBank/DDBJ whole genome shotgun (WGS) entry which is preliminary data.</text>
</comment>
<feature type="coiled-coil region" evidence="1">
    <location>
        <begin position="701"/>
        <end position="756"/>
    </location>
</feature>
<reference evidence="3 4" key="1">
    <citation type="journal article" date="2020" name="Nature">
        <title>Six reference-quality genomes reveal evolution of bat adaptations.</title>
        <authorList>
            <person name="Jebb D."/>
            <person name="Huang Z."/>
            <person name="Pippel M."/>
            <person name="Hughes G.M."/>
            <person name="Lavrichenko K."/>
            <person name="Devanna P."/>
            <person name="Winkler S."/>
            <person name="Jermiin L.S."/>
            <person name="Skirmuntt E.C."/>
            <person name="Katzourakis A."/>
            <person name="Burkitt-Gray L."/>
            <person name="Ray D.A."/>
            <person name="Sullivan K.A.M."/>
            <person name="Roscito J.G."/>
            <person name="Kirilenko B.M."/>
            <person name="Davalos L.M."/>
            <person name="Corthals A.P."/>
            <person name="Power M.L."/>
            <person name="Jones G."/>
            <person name="Ransome R.D."/>
            <person name="Dechmann D.K.N."/>
            <person name="Locatelli A.G."/>
            <person name="Puechmaille S.J."/>
            <person name="Fedrigo O."/>
            <person name="Jarvis E.D."/>
            <person name="Hiller M."/>
            <person name="Vernes S.C."/>
            <person name="Myers E.W."/>
            <person name="Teeling E.C."/>
        </authorList>
    </citation>
    <scope>NUCLEOTIDE SEQUENCE [LARGE SCALE GENOMIC DNA]</scope>
    <source>
        <strain evidence="3">MMyoMyo1</strain>
        <tissue evidence="3">Flight muscle</tissue>
    </source>
</reference>
<name>A0A7J8AJ94_MYOMY</name>
<feature type="coiled-coil region" evidence="1">
    <location>
        <begin position="617"/>
        <end position="658"/>
    </location>
</feature>
<feature type="region of interest" description="Disordered" evidence="2">
    <location>
        <begin position="1"/>
        <end position="87"/>
    </location>
</feature>